<name>A0A6L2PW71_COPFO</name>
<reference evidence="9" key="1">
    <citation type="submission" date="2020-01" db="EMBL/GenBank/DDBJ databases">
        <title>Draft genome sequence of the Termite Coptotermes fromosanus.</title>
        <authorList>
            <person name="Itakura S."/>
            <person name="Yosikawa Y."/>
            <person name="Umezawa K."/>
        </authorList>
    </citation>
    <scope>NUCLEOTIDE SEQUENCE [LARGE SCALE GENOMIC DNA]</scope>
</reference>
<feature type="domain" description="RING-type" evidence="6">
    <location>
        <begin position="82"/>
        <end position="117"/>
    </location>
</feature>
<dbReference type="SUPFAM" id="SSF88697">
    <property type="entry name" value="PUA domain-like"/>
    <property type="match status" value="1"/>
</dbReference>
<dbReference type="InterPro" id="IPR003111">
    <property type="entry name" value="Lon_prtase_N"/>
</dbReference>
<keyword evidence="9" id="KW-1185">Reference proteome</keyword>
<dbReference type="InterPro" id="IPR013083">
    <property type="entry name" value="Znf_RING/FYVE/PHD"/>
</dbReference>
<dbReference type="FunCoup" id="A0A6L2PW71">
    <property type="interactions" value="375"/>
</dbReference>
<feature type="domain" description="Lon N-terminal" evidence="7">
    <location>
        <begin position="459"/>
        <end position="673"/>
    </location>
</feature>
<evidence type="ECO:0000313" key="8">
    <source>
        <dbReference type="EMBL" id="GFG36796.1"/>
    </source>
</evidence>
<evidence type="ECO:0000256" key="4">
    <source>
        <dbReference type="PROSITE-ProRule" id="PRU00175"/>
    </source>
</evidence>
<dbReference type="GO" id="GO:0005737">
    <property type="term" value="C:cytoplasm"/>
    <property type="evidence" value="ECO:0007669"/>
    <property type="project" value="UniProtKB-ARBA"/>
</dbReference>
<evidence type="ECO:0000256" key="2">
    <source>
        <dbReference type="ARBA" id="ARBA00022771"/>
    </source>
</evidence>
<dbReference type="Proteomes" id="UP000502823">
    <property type="component" value="Unassembled WGS sequence"/>
</dbReference>
<evidence type="ECO:0000259" key="6">
    <source>
        <dbReference type="PROSITE" id="PS50089"/>
    </source>
</evidence>
<evidence type="ECO:0008006" key="10">
    <source>
        <dbReference type="Google" id="ProtNLM"/>
    </source>
</evidence>
<keyword evidence="2 4" id="KW-0863">Zinc-finger</keyword>
<organism evidence="8 9">
    <name type="scientific">Coptotermes formosanus</name>
    <name type="common">Formosan subterranean termite</name>
    <dbReference type="NCBI Taxonomy" id="36987"/>
    <lineage>
        <taxon>Eukaryota</taxon>
        <taxon>Metazoa</taxon>
        <taxon>Ecdysozoa</taxon>
        <taxon>Arthropoda</taxon>
        <taxon>Hexapoda</taxon>
        <taxon>Insecta</taxon>
        <taxon>Pterygota</taxon>
        <taxon>Neoptera</taxon>
        <taxon>Polyneoptera</taxon>
        <taxon>Dictyoptera</taxon>
        <taxon>Blattodea</taxon>
        <taxon>Blattoidea</taxon>
        <taxon>Termitoidae</taxon>
        <taxon>Rhinotermitidae</taxon>
        <taxon>Coptotermes</taxon>
    </lineage>
</organism>
<keyword evidence="1" id="KW-0479">Metal-binding</keyword>
<feature type="region of interest" description="Disordered" evidence="5">
    <location>
        <begin position="684"/>
        <end position="736"/>
    </location>
</feature>
<dbReference type="SMART" id="SM00184">
    <property type="entry name" value="RING"/>
    <property type="match status" value="2"/>
</dbReference>
<gene>
    <name evidence="8" type="ORF">Cfor_04420</name>
</gene>
<evidence type="ECO:0000256" key="5">
    <source>
        <dbReference type="SAM" id="MobiDB-lite"/>
    </source>
</evidence>
<dbReference type="Pfam" id="PF00097">
    <property type="entry name" value="zf-C3HC4"/>
    <property type="match status" value="2"/>
</dbReference>
<dbReference type="InParanoid" id="A0A6L2PW71"/>
<dbReference type="Pfam" id="PF02190">
    <property type="entry name" value="LON_substr_bdg"/>
    <property type="match status" value="1"/>
</dbReference>
<dbReference type="InterPro" id="IPR001841">
    <property type="entry name" value="Znf_RING"/>
</dbReference>
<dbReference type="InterPro" id="IPR046336">
    <property type="entry name" value="Lon_prtase_N_sf"/>
</dbReference>
<dbReference type="Gene3D" id="3.30.40.10">
    <property type="entry name" value="Zinc/RING finger domain, C3HC4 (zinc finger)"/>
    <property type="match status" value="2"/>
</dbReference>
<dbReference type="PANTHER" id="PTHR23327:SF42">
    <property type="entry name" value="LON PEPTIDASE N-TERMINAL DOMAIN AND RING FINGER PROTEIN C14F5.10C"/>
    <property type="match status" value="1"/>
</dbReference>
<dbReference type="InterPro" id="IPR018957">
    <property type="entry name" value="Znf_C3HC4_RING-type"/>
</dbReference>
<dbReference type="InterPro" id="IPR019734">
    <property type="entry name" value="TPR_rpt"/>
</dbReference>
<dbReference type="OrthoDB" id="264917at2759"/>
<evidence type="ECO:0000256" key="1">
    <source>
        <dbReference type="ARBA" id="ARBA00022723"/>
    </source>
</evidence>
<feature type="compositionally biased region" description="Polar residues" evidence="5">
    <location>
        <begin position="685"/>
        <end position="712"/>
    </location>
</feature>
<dbReference type="InterPro" id="IPR011990">
    <property type="entry name" value="TPR-like_helical_dom_sf"/>
</dbReference>
<dbReference type="GO" id="GO:0061630">
    <property type="term" value="F:ubiquitin protein ligase activity"/>
    <property type="evidence" value="ECO:0007669"/>
    <property type="project" value="TreeGrafter"/>
</dbReference>
<dbReference type="CDD" id="cd16514">
    <property type="entry name" value="RING-HC_LONFs_rpt2"/>
    <property type="match status" value="1"/>
</dbReference>
<evidence type="ECO:0000256" key="3">
    <source>
        <dbReference type="ARBA" id="ARBA00022833"/>
    </source>
</evidence>
<dbReference type="SUPFAM" id="SSF48452">
    <property type="entry name" value="TPR-like"/>
    <property type="match status" value="1"/>
</dbReference>
<dbReference type="EMBL" id="BLKM01006290">
    <property type="protein sequence ID" value="GFG36796.1"/>
    <property type="molecule type" value="Genomic_DNA"/>
</dbReference>
<protein>
    <recommendedName>
        <fullName evidence="10">LON peptidase N-terminal domain and RING finger protein 3</fullName>
    </recommendedName>
</protein>
<dbReference type="GO" id="GO:0008270">
    <property type="term" value="F:zinc ion binding"/>
    <property type="evidence" value="ECO:0007669"/>
    <property type="project" value="UniProtKB-KW"/>
</dbReference>
<dbReference type="PANTHER" id="PTHR23327">
    <property type="entry name" value="RING FINGER PROTEIN 127"/>
    <property type="match status" value="1"/>
</dbReference>
<comment type="caution">
    <text evidence="8">The sequence shown here is derived from an EMBL/GenBank/DDBJ whole genome shotgun (WGS) entry which is preliminary data.</text>
</comment>
<keyword evidence="3" id="KW-0862">Zinc</keyword>
<dbReference type="InterPro" id="IPR017907">
    <property type="entry name" value="Znf_RING_CS"/>
</dbReference>
<evidence type="ECO:0000259" key="7">
    <source>
        <dbReference type="PROSITE" id="PS51787"/>
    </source>
</evidence>
<dbReference type="PROSITE" id="PS00518">
    <property type="entry name" value="ZF_RING_1"/>
    <property type="match status" value="2"/>
</dbReference>
<dbReference type="AlphaFoldDB" id="A0A6L2PW71"/>
<dbReference type="PROSITE" id="PS51787">
    <property type="entry name" value="LON_N"/>
    <property type="match status" value="1"/>
</dbReference>
<dbReference type="InterPro" id="IPR015947">
    <property type="entry name" value="PUA-like_sf"/>
</dbReference>
<dbReference type="SUPFAM" id="SSF57850">
    <property type="entry name" value="RING/U-box"/>
    <property type="match status" value="2"/>
</dbReference>
<dbReference type="SMART" id="SM00028">
    <property type="entry name" value="TPR"/>
    <property type="match status" value="3"/>
</dbReference>
<dbReference type="PROSITE" id="PS50089">
    <property type="entry name" value="ZF_RING_2"/>
    <property type="match status" value="2"/>
</dbReference>
<sequence>MAEMSTDAFMRRNYRLAAEMYEKCLKDSATNVELFLGCGNSPPRVGDVVPQEKYRHLASVLIDAIIANTAGPSSCPVRGFTCRICEGILLQPVTIACGHTFCHRCLARDISRSCRQCGQKIASGCMLQTNVLMKGLSEKWWREEISAARLREQGNELCRRNEIDAALAKYGEALQIVPDDHLLLSKRSDALFRLNRLQAALEDAEAVVRLCPAWGKGHYHRGMALSGLGRHEDALVSFSVCVALDHDMGAVCHEVTLALHHLLVGTQAGFRARCHSLGVLAPYSVQGWCPRFLASSYPALNSTDRGDSSGGEEDFLQVPQRLSSSSLAGPVPALVSQENTRLHALVDHIFQEVDKIKRMDMKPVDLSVNPDLVDPADFDCVLCCRTLWQPVTTPCGHTYCWMCLDRCLDYSFACPLCMTSLADYLATSQRAVTEVIEHSLRLLLPAEYLARQVTHDQELSELVQLWGGQVPVFVCTTGFPGVPCPLYVYEPRYRVMMRHCAEAGTREFGIVACLTKDPGNQSYAEYGTMLEIRDWILLDNGCSILTTVGVRRFHVLTRGERDGYDTAKVEYFRDQPVPAEMLPDLKELHERVHPKAWQWFHSLEAELQCEIVRAFGQMPELEEDWPLLPDGPAWTWWLLAFLPLSQELKVEILATTSLEKRLRAIDKTLDHIQVAAAARQGQEVGVSTAQAHHSVDSVHQSGPRQQTAGSPDQQERQNQRVATASHQLPPHMFSSRFLEDSREQVGVVGSC</sequence>
<evidence type="ECO:0000313" key="9">
    <source>
        <dbReference type="Proteomes" id="UP000502823"/>
    </source>
</evidence>
<feature type="domain" description="RING-type" evidence="6">
    <location>
        <begin position="380"/>
        <end position="417"/>
    </location>
</feature>
<accession>A0A6L2PW71</accession>
<dbReference type="SMART" id="SM00464">
    <property type="entry name" value="LON"/>
    <property type="match status" value="1"/>
</dbReference>
<proteinExistence type="predicted"/>
<dbReference type="Gene3D" id="2.30.130.40">
    <property type="entry name" value="LON domain-like"/>
    <property type="match status" value="1"/>
</dbReference>
<dbReference type="CDD" id="cd16513">
    <property type="entry name" value="RING-HC_LONFs_rpt1"/>
    <property type="match status" value="1"/>
</dbReference>
<dbReference type="Gene3D" id="1.25.40.10">
    <property type="entry name" value="Tetratricopeptide repeat domain"/>
    <property type="match status" value="1"/>
</dbReference>